<keyword evidence="1" id="KW-1133">Transmembrane helix</keyword>
<gene>
    <name evidence="2" type="ORF">SAMN05444280_12538</name>
</gene>
<feature type="transmembrane region" description="Helical" evidence="1">
    <location>
        <begin position="32"/>
        <end position="57"/>
    </location>
</feature>
<reference evidence="2 3" key="1">
    <citation type="submission" date="2016-11" db="EMBL/GenBank/DDBJ databases">
        <authorList>
            <person name="Jaros S."/>
            <person name="Januszkiewicz K."/>
            <person name="Wedrychowicz H."/>
        </authorList>
    </citation>
    <scope>NUCLEOTIDE SEQUENCE [LARGE SCALE GENOMIC DNA]</scope>
    <source>
        <strain evidence="2 3">DSM 27063</strain>
    </source>
</reference>
<dbReference type="AlphaFoldDB" id="A0A1M6L1N0"/>
<dbReference type="Proteomes" id="UP000184050">
    <property type="component" value="Unassembled WGS sequence"/>
</dbReference>
<evidence type="ECO:0000256" key="1">
    <source>
        <dbReference type="SAM" id="Phobius"/>
    </source>
</evidence>
<evidence type="ECO:0000313" key="2">
    <source>
        <dbReference type="EMBL" id="SHJ65175.1"/>
    </source>
</evidence>
<dbReference type="EMBL" id="FQZE01000025">
    <property type="protein sequence ID" value="SHJ65175.1"/>
    <property type="molecule type" value="Genomic_DNA"/>
</dbReference>
<keyword evidence="1" id="KW-0812">Transmembrane</keyword>
<organism evidence="2 3">
    <name type="scientific">Tangfeifania diversioriginum</name>
    <dbReference type="NCBI Taxonomy" id="1168035"/>
    <lineage>
        <taxon>Bacteria</taxon>
        <taxon>Pseudomonadati</taxon>
        <taxon>Bacteroidota</taxon>
        <taxon>Bacteroidia</taxon>
        <taxon>Marinilabiliales</taxon>
        <taxon>Prolixibacteraceae</taxon>
        <taxon>Tangfeifania</taxon>
    </lineage>
</organism>
<name>A0A1M6L1N0_9BACT</name>
<keyword evidence="1" id="KW-0472">Membrane</keyword>
<sequence>MFPDGFMFQLSEVEFEYLKSQFATPSQLETTIMFYMNVECVIFGFFGKTILYLLGYFKRLK</sequence>
<proteinExistence type="predicted"/>
<accession>A0A1M6L1N0</accession>
<keyword evidence="3" id="KW-1185">Reference proteome</keyword>
<dbReference type="STRING" id="1168035.SAMN05444280_12538"/>
<evidence type="ECO:0000313" key="3">
    <source>
        <dbReference type="Proteomes" id="UP000184050"/>
    </source>
</evidence>
<protein>
    <submittedName>
        <fullName evidence="2">Uncharacterized protein</fullName>
    </submittedName>
</protein>